<dbReference type="SUPFAM" id="SSF51735">
    <property type="entry name" value="NAD(P)-binding Rossmann-fold domains"/>
    <property type="match status" value="1"/>
</dbReference>
<dbReference type="RefSeq" id="XP_016215804.1">
    <property type="nucleotide sequence ID" value="XM_016356281.1"/>
</dbReference>
<dbReference type="VEuPathDB" id="FungiDB:PV09_03127"/>
<reference evidence="4 5" key="1">
    <citation type="submission" date="2015-01" db="EMBL/GenBank/DDBJ databases">
        <title>The Genome Sequence of Ochroconis gallopava CBS43764.</title>
        <authorList>
            <consortium name="The Broad Institute Genomics Platform"/>
            <person name="Cuomo C."/>
            <person name="de Hoog S."/>
            <person name="Gorbushina A."/>
            <person name="Stielow B."/>
            <person name="Teixiera M."/>
            <person name="Abouelleil A."/>
            <person name="Chapman S.B."/>
            <person name="Priest M."/>
            <person name="Young S.K."/>
            <person name="Wortman J."/>
            <person name="Nusbaum C."/>
            <person name="Birren B."/>
        </authorList>
    </citation>
    <scope>NUCLEOTIDE SEQUENCE [LARGE SCALE GENOMIC DNA]</scope>
    <source>
        <strain evidence="4 5">CBS 43764</strain>
    </source>
</reference>
<dbReference type="EMBL" id="KN847536">
    <property type="protein sequence ID" value="KIW05935.1"/>
    <property type="molecule type" value="Genomic_DNA"/>
</dbReference>
<feature type="domain" description="NmrA-like" evidence="3">
    <location>
        <begin position="1"/>
        <end position="243"/>
    </location>
</feature>
<comment type="similarity">
    <text evidence="1">Belongs to the NmrA-type oxidoreductase family.</text>
</comment>
<gene>
    <name evidence="4" type="ORF">PV09_03127</name>
</gene>
<evidence type="ECO:0000256" key="2">
    <source>
        <dbReference type="ARBA" id="ARBA00022857"/>
    </source>
</evidence>
<organism evidence="4 5">
    <name type="scientific">Verruconis gallopava</name>
    <dbReference type="NCBI Taxonomy" id="253628"/>
    <lineage>
        <taxon>Eukaryota</taxon>
        <taxon>Fungi</taxon>
        <taxon>Dikarya</taxon>
        <taxon>Ascomycota</taxon>
        <taxon>Pezizomycotina</taxon>
        <taxon>Dothideomycetes</taxon>
        <taxon>Pleosporomycetidae</taxon>
        <taxon>Venturiales</taxon>
        <taxon>Sympoventuriaceae</taxon>
        <taxon>Verruconis</taxon>
    </lineage>
</organism>
<accession>A0A0D2AHA3</accession>
<evidence type="ECO:0000313" key="5">
    <source>
        <dbReference type="Proteomes" id="UP000053259"/>
    </source>
</evidence>
<keyword evidence="5" id="KW-1185">Reference proteome</keyword>
<dbReference type="Pfam" id="PF05368">
    <property type="entry name" value="NmrA"/>
    <property type="match status" value="1"/>
</dbReference>
<name>A0A0D2AHA3_9PEZI</name>
<proteinExistence type="inferred from homology"/>
<dbReference type="InterPro" id="IPR036291">
    <property type="entry name" value="NAD(P)-bd_dom_sf"/>
</dbReference>
<evidence type="ECO:0000256" key="1">
    <source>
        <dbReference type="ARBA" id="ARBA00006328"/>
    </source>
</evidence>
<dbReference type="Gene3D" id="3.40.50.720">
    <property type="entry name" value="NAD(P)-binding Rossmann-like Domain"/>
    <property type="match status" value="1"/>
</dbReference>
<dbReference type="STRING" id="253628.A0A0D2AHA3"/>
<dbReference type="Gene3D" id="3.90.25.10">
    <property type="entry name" value="UDP-galactose 4-epimerase, domain 1"/>
    <property type="match status" value="1"/>
</dbReference>
<dbReference type="PANTHER" id="PTHR42748:SF7">
    <property type="entry name" value="NMRA LIKE REDOX SENSOR 1-RELATED"/>
    <property type="match status" value="1"/>
</dbReference>
<sequence>MSKNVLIFGATGQQGGSTVMALLESPQADSFTILGVTRNASSASAKKLEARGVKIVQGDMNDVPAIFAEAEKVAGGKIWGVFAVQLPPVGSKNATAIEEAHGKAVVDGALAHGVKHFVYTSVERGGDDKSYDNPTNVPHFISKHNIEHHLVDKAGDKMGWTILRPVAFMNNLQPGWAGKIFPTAWKIGLTRPLQLIAGSDIGHFGAQALIDPEKYNHRGIGLAGDELTFEEGDRIFKEQFGYSMPLTFEFLIRLLFWFVPDVGLMFKWFESDGYAVDIGKLRAEHPGLKTWREFLQEQSGFEVKKRA</sequence>
<protein>
    <recommendedName>
        <fullName evidence="3">NmrA-like domain-containing protein</fullName>
    </recommendedName>
</protein>
<dbReference type="GO" id="GO:0005634">
    <property type="term" value="C:nucleus"/>
    <property type="evidence" value="ECO:0007669"/>
    <property type="project" value="TreeGrafter"/>
</dbReference>
<dbReference type="OrthoDB" id="9997102at2759"/>
<dbReference type="PANTHER" id="PTHR42748">
    <property type="entry name" value="NITROGEN METABOLITE REPRESSION PROTEIN NMRA FAMILY MEMBER"/>
    <property type="match status" value="1"/>
</dbReference>
<dbReference type="AlphaFoldDB" id="A0A0D2AHA3"/>
<dbReference type="Proteomes" id="UP000053259">
    <property type="component" value="Unassembled WGS sequence"/>
</dbReference>
<dbReference type="InParanoid" id="A0A0D2AHA3"/>
<evidence type="ECO:0000313" key="4">
    <source>
        <dbReference type="EMBL" id="KIW05935.1"/>
    </source>
</evidence>
<dbReference type="GeneID" id="27311100"/>
<dbReference type="InterPro" id="IPR008030">
    <property type="entry name" value="NmrA-like"/>
</dbReference>
<dbReference type="InterPro" id="IPR051164">
    <property type="entry name" value="NmrA-like_oxidored"/>
</dbReference>
<dbReference type="HOGENOM" id="CLU_007383_8_4_1"/>
<keyword evidence="2" id="KW-0521">NADP</keyword>
<evidence type="ECO:0000259" key="3">
    <source>
        <dbReference type="Pfam" id="PF05368"/>
    </source>
</evidence>